<keyword evidence="1" id="KW-0472">Membrane</keyword>
<dbReference type="Proteomes" id="UP001528850">
    <property type="component" value="Unassembled WGS sequence"/>
</dbReference>
<keyword evidence="3" id="KW-1185">Reference proteome</keyword>
<protein>
    <recommendedName>
        <fullName evidence="4">Lipoprotein</fullName>
    </recommendedName>
</protein>
<evidence type="ECO:0000313" key="3">
    <source>
        <dbReference type="Proteomes" id="UP001528850"/>
    </source>
</evidence>
<feature type="transmembrane region" description="Helical" evidence="1">
    <location>
        <begin position="78"/>
        <end position="97"/>
    </location>
</feature>
<dbReference type="PROSITE" id="PS51257">
    <property type="entry name" value="PROKAR_LIPOPROTEIN"/>
    <property type="match status" value="1"/>
</dbReference>
<accession>A0ABT6BFL5</accession>
<keyword evidence="1" id="KW-0812">Transmembrane</keyword>
<evidence type="ECO:0008006" key="4">
    <source>
        <dbReference type="Google" id="ProtNLM"/>
    </source>
</evidence>
<comment type="caution">
    <text evidence="2">The sequence shown here is derived from an EMBL/GenBank/DDBJ whole genome shotgun (WGS) entry which is preliminary data.</text>
</comment>
<proteinExistence type="predicted"/>
<organism evidence="2 3">
    <name type="scientific">Luteibacter sahnii</name>
    <dbReference type="NCBI Taxonomy" id="3021977"/>
    <lineage>
        <taxon>Bacteria</taxon>
        <taxon>Pseudomonadati</taxon>
        <taxon>Pseudomonadota</taxon>
        <taxon>Gammaproteobacteria</taxon>
        <taxon>Lysobacterales</taxon>
        <taxon>Rhodanobacteraceae</taxon>
        <taxon>Luteibacter</taxon>
    </lineage>
</organism>
<keyword evidence="1" id="KW-1133">Transmembrane helix</keyword>
<feature type="transmembrane region" description="Helical" evidence="1">
    <location>
        <begin position="103"/>
        <end position="128"/>
    </location>
</feature>
<feature type="transmembrane region" description="Helical" evidence="1">
    <location>
        <begin position="7"/>
        <end position="27"/>
    </location>
</feature>
<name>A0ABT6BFL5_9GAMM</name>
<reference evidence="2 3" key="1">
    <citation type="journal article" date="2024" name="Curr. Microbiol.">
        <title>Luteibacter sahnii sp. nov., A Novel Yellow-Colored Xanthomonadin Pigment Producing Probiotic Bacterium from Healthy Rice Seed Microbiome.</title>
        <authorList>
            <person name="Jaiswal G."/>
            <person name="Rana R."/>
            <person name="Nayak P.K."/>
            <person name="Chouhan R."/>
            <person name="Gandhi S.G."/>
            <person name="Patel H.K."/>
            <person name="Patil P.B."/>
        </authorList>
    </citation>
    <scope>NUCLEOTIDE SEQUENCE [LARGE SCALE GENOMIC DNA]</scope>
    <source>
        <strain evidence="2 3">PPL201</strain>
    </source>
</reference>
<dbReference type="EMBL" id="JARJJS010000011">
    <property type="protein sequence ID" value="MDF4026956.1"/>
    <property type="molecule type" value="Genomic_DNA"/>
</dbReference>
<feature type="transmembrane region" description="Helical" evidence="1">
    <location>
        <begin position="47"/>
        <end position="66"/>
    </location>
</feature>
<gene>
    <name evidence="2" type="ORF">P3W24_18430</name>
</gene>
<evidence type="ECO:0000313" key="2">
    <source>
        <dbReference type="EMBL" id="MDF4026956.1"/>
    </source>
</evidence>
<sequence>MIWNRKLFWGAVTVSAATAAGCLAVFACSKQVGNVPVLALAGTAFRIMPFIESFVFFESVAVLLLLVRRKLYASAAGWALAFAMVAICGGFFLASAASEQSEIWQWSLYLMLDVSAALLFAFAIGWAAPKWRGSRRNSSVSPNV</sequence>
<evidence type="ECO:0000256" key="1">
    <source>
        <dbReference type="SAM" id="Phobius"/>
    </source>
</evidence>